<comment type="caution">
    <text evidence="1">The sequence shown here is derived from an EMBL/GenBank/DDBJ whole genome shotgun (WGS) entry which is preliminary data.</text>
</comment>
<accession>A0A0B1RC64</accession>
<proteinExistence type="predicted"/>
<dbReference type="EMBL" id="JTJJ01000019">
    <property type="protein sequence ID" value="KHJ69256.1"/>
    <property type="molecule type" value="Genomic_DNA"/>
</dbReference>
<name>A0A0B1RC64_9GAMM</name>
<dbReference type="RefSeq" id="WP_039328828.1">
    <property type="nucleotide sequence ID" value="NZ_JTJJ01000019.1"/>
</dbReference>
<protein>
    <submittedName>
        <fullName evidence="1">Uncharacterized protein</fullName>
    </submittedName>
</protein>
<organism evidence="1 2">
    <name type="scientific">Pantoea rodasii</name>
    <dbReference type="NCBI Taxonomy" id="1076549"/>
    <lineage>
        <taxon>Bacteria</taxon>
        <taxon>Pseudomonadati</taxon>
        <taxon>Pseudomonadota</taxon>
        <taxon>Gammaproteobacteria</taxon>
        <taxon>Enterobacterales</taxon>
        <taxon>Erwiniaceae</taxon>
        <taxon>Pantoea</taxon>
    </lineage>
</organism>
<evidence type="ECO:0000313" key="2">
    <source>
        <dbReference type="Proteomes" id="UP000030853"/>
    </source>
</evidence>
<dbReference type="AlphaFoldDB" id="A0A0B1RC64"/>
<reference evidence="1 2" key="1">
    <citation type="submission" date="2014-11" db="EMBL/GenBank/DDBJ databases">
        <title>Genome sequencing of Pantoea rodasii ND03.</title>
        <authorList>
            <person name="Muhamad Yunos N.Y."/>
            <person name="Chan K.-G."/>
        </authorList>
    </citation>
    <scope>NUCLEOTIDE SEQUENCE [LARGE SCALE GENOMIC DNA]</scope>
    <source>
        <strain evidence="1 2">ND03</strain>
    </source>
</reference>
<dbReference type="Proteomes" id="UP000030853">
    <property type="component" value="Unassembled WGS sequence"/>
</dbReference>
<sequence>MQITYHVDYQYKLPGDDRPVASGSVMRSSAEETLVMFLPAEGDFVEINGNPTHDDTLKSFRGRVVSRLFRYERQSETEVFCHINIIVEECGQDFTRLVSE</sequence>
<gene>
    <name evidence="1" type="ORF">QU24_04865</name>
</gene>
<evidence type="ECO:0000313" key="1">
    <source>
        <dbReference type="EMBL" id="KHJ69256.1"/>
    </source>
</evidence>